<dbReference type="CDD" id="cd16963">
    <property type="entry name" value="CCE1"/>
    <property type="match status" value="1"/>
</dbReference>
<protein>
    <recommendedName>
        <fullName evidence="3">SAP domain-containing protein</fullName>
    </recommendedName>
</protein>
<dbReference type="GeneID" id="62201723"/>
<comment type="caution">
    <text evidence="4">The sequence shown here is derived from an EMBL/GenBank/DDBJ whole genome shotgun (WGS) entry which is preliminary data.</text>
</comment>
<dbReference type="GO" id="GO:0004520">
    <property type="term" value="F:DNA endonuclease activity"/>
    <property type="evidence" value="ECO:0007669"/>
    <property type="project" value="TreeGrafter"/>
</dbReference>
<dbReference type="InterPro" id="IPR003034">
    <property type="entry name" value="SAP_dom"/>
</dbReference>
<feature type="region of interest" description="Disordered" evidence="1">
    <location>
        <begin position="483"/>
        <end position="502"/>
    </location>
</feature>
<evidence type="ECO:0000256" key="1">
    <source>
        <dbReference type="SAM" id="MobiDB-lite"/>
    </source>
</evidence>
<dbReference type="PANTHER" id="PTHR28072:SF1">
    <property type="entry name" value="CRUCIFORM CUTTING ENDONUCLEASE 1, MITOCHONDRIAL-RELATED"/>
    <property type="match status" value="1"/>
</dbReference>
<dbReference type="GO" id="GO:0005739">
    <property type="term" value="C:mitochondrion"/>
    <property type="evidence" value="ECO:0007669"/>
    <property type="project" value="TreeGrafter"/>
</dbReference>
<evidence type="ECO:0000256" key="2">
    <source>
        <dbReference type="SAM" id="SignalP"/>
    </source>
</evidence>
<dbReference type="SUPFAM" id="SSF53098">
    <property type="entry name" value="Ribonuclease H-like"/>
    <property type="match status" value="1"/>
</dbReference>
<feature type="domain" description="SAP" evidence="3">
    <location>
        <begin position="165"/>
        <end position="199"/>
    </location>
</feature>
<evidence type="ECO:0000313" key="4">
    <source>
        <dbReference type="EMBL" id="KAF7678117.1"/>
    </source>
</evidence>
<dbReference type="PROSITE" id="PS50800">
    <property type="entry name" value="SAP"/>
    <property type="match status" value="1"/>
</dbReference>
<reference evidence="4" key="2">
    <citation type="submission" date="2020-08" db="EMBL/GenBank/DDBJ databases">
        <title>Draft Genome Sequence of Cumin Blight Pathogen Alternaria burnsii.</title>
        <authorList>
            <person name="Feng Z."/>
        </authorList>
    </citation>
    <scope>NUCLEOTIDE SEQUENCE</scope>
    <source>
        <strain evidence="4">CBS107.38</strain>
    </source>
</reference>
<dbReference type="RefSeq" id="XP_038788252.1">
    <property type="nucleotide sequence ID" value="XM_038928545.1"/>
</dbReference>
<feature type="region of interest" description="Disordered" evidence="1">
    <location>
        <begin position="268"/>
        <end position="291"/>
    </location>
</feature>
<name>A0A8H7BAF4_9PLEO</name>
<dbReference type="Proteomes" id="UP000596902">
    <property type="component" value="Unassembled WGS sequence"/>
</dbReference>
<dbReference type="InterPro" id="IPR036397">
    <property type="entry name" value="RNaseH_sf"/>
</dbReference>
<feature type="chain" id="PRO_5034230457" description="SAP domain-containing protein" evidence="2">
    <location>
        <begin position="22"/>
        <end position="560"/>
    </location>
</feature>
<dbReference type="GO" id="GO:0000402">
    <property type="term" value="F:crossed form four-way junction DNA binding"/>
    <property type="evidence" value="ECO:0007669"/>
    <property type="project" value="TreeGrafter"/>
</dbReference>
<dbReference type="GO" id="GO:0000403">
    <property type="term" value="F:Y-form DNA binding"/>
    <property type="evidence" value="ECO:0007669"/>
    <property type="project" value="TreeGrafter"/>
</dbReference>
<dbReference type="InterPro" id="IPR012337">
    <property type="entry name" value="RNaseH-like_sf"/>
</dbReference>
<dbReference type="InterPro" id="IPR039197">
    <property type="entry name" value="Mrs1/Cce1"/>
</dbReference>
<gene>
    <name evidence="4" type="ORF">GT037_003498</name>
</gene>
<feature type="compositionally biased region" description="Polar residues" evidence="1">
    <location>
        <begin position="95"/>
        <end position="105"/>
    </location>
</feature>
<feature type="signal peptide" evidence="2">
    <location>
        <begin position="1"/>
        <end position="21"/>
    </location>
</feature>
<keyword evidence="2" id="KW-0732">Signal</keyword>
<proteinExistence type="predicted"/>
<evidence type="ECO:0000313" key="5">
    <source>
        <dbReference type="Proteomes" id="UP000596902"/>
    </source>
</evidence>
<dbReference type="GO" id="GO:0070336">
    <property type="term" value="F:flap-structured DNA binding"/>
    <property type="evidence" value="ECO:0007669"/>
    <property type="project" value="TreeGrafter"/>
</dbReference>
<dbReference type="Gene3D" id="3.30.420.10">
    <property type="entry name" value="Ribonuclease H-like superfamily/Ribonuclease H"/>
    <property type="match status" value="1"/>
</dbReference>
<organism evidence="4 5">
    <name type="scientific">Alternaria burnsii</name>
    <dbReference type="NCBI Taxonomy" id="1187904"/>
    <lineage>
        <taxon>Eukaryota</taxon>
        <taxon>Fungi</taxon>
        <taxon>Dikarya</taxon>
        <taxon>Ascomycota</taxon>
        <taxon>Pezizomycotina</taxon>
        <taxon>Dothideomycetes</taxon>
        <taxon>Pleosporomycetidae</taxon>
        <taxon>Pleosporales</taxon>
        <taxon>Pleosporineae</taxon>
        <taxon>Pleosporaceae</taxon>
        <taxon>Alternaria</taxon>
        <taxon>Alternaria sect. Alternaria</taxon>
    </lineage>
</organism>
<dbReference type="InterPro" id="IPR015242">
    <property type="entry name" value="Ydc2_cat"/>
</dbReference>
<reference evidence="4" key="1">
    <citation type="submission" date="2020-01" db="EMBL/GenBank/DDBJ databases">
        <authorList>
            <person name="Feng Z.H.Z."/>
        </authorList>
    </citation>
    <scope>NUCLEOTIDE SEQUENCE</scope>
    <source>
        <strain evidence="4">CBS107.38</strain>
    </source>
</reference>
<feature type="region of interest" description="Disordered" evidence="1">
    <location>
        <begin position="95"/>
        <end position="131"/>
    </location>
</feature>
<accession>A0A8H7BAF4</accession>
<dbReference type="Pfam" id="PF09159">
    <property type="entry name" value="Ydc2-catalyt"/>
    <property type="match status" value="1"/>
</dbReference>
<keyword evidence="5" id="KW-1185">Reference proteome</keyword>
<evidence type="ECO:0000259" key="3">
    <source>
        <dbReference type="PROSITE" id="PS50800"/>
    </source>
</evidence>
<dbReference type="PANTHER" id="PTHR28072">
    <property type="entry name" value="CRUCIFORM CUTTING ENDONUCLEASE 1, MITOCHONDRIAL-RELATED"/>
    <property type="match status" value="1"/>
</dbReference>
<dbReference type="AlphaFoldDB" id="A0A8H7BAF4"/>
<feature type="compositionally biased region" description="Basic and acidic residues" evidence="1">
    <location>
        <begin position="395"/>
        <end position="406"/>
    </location>
</feature>
<feature type="region of interest" description="Disordered" evidence="1">
    <location>
        <begin position="393"/>
        <end position="431"/>
    </location>
</feature>
<dbReference type="EMBL" id="JAAABM010000004">
    <property type="protein sequence ID" value="KAF7678117.1"/>
    <property type="molecule type" value="Genomic_DNA"/>
</dbReference>
<sequence>MFLPTALLALIHLALPALSHASPQPALISSDWEMSLVPRHQLFLRQLSNLQTFDGNLGGTRASAITNSGDKERPFQVDGDTFTSFDTAAQRSCDNQFQGCSDTANKSGGGGDKGKKGKKRQDGSGLSVNDCDEQKINGIPFRRPSELLNPWRADKRLSVPMAPKSRAITAKALQSLLVHIGAPSSGTKAVLQERFQRVIGKPLLPNSQPPWRTSESASRKFRIMSIDMGIKNLAFCEAEVSYPFTNSLDAGMEILRWEKINLTEATHDEIHERSEVTTTEQNTAGADEESDPYSVDALSKTAYGLLRNTIMTGSPDIILIEKQRWRSGGSSAVQQWTLRVNTLEGMLWAVLQTMNAERLYGGAEALGTGNVYEVFSADPKRVGQYWLTRATRNSPEIDEKTDRSTDDIEAGSGEEGDKSVAKKKPSRTKAEKQAKIALLRSWLTSTPASTASVTRDSIPSIMFSITPGAEATREALCGPLESRKPKKAKRVSTDTLPTQGQPKKLDDITDCFLQAAAWVSWESNRLQLQEVWKRKNGSNETRLGLTDEVLLEMVQKIGES</sequence>